<name>A0A1S8N1W4_CLOSA</name>
<dbReference type="Pfam" id="PF19127">
    <property type="entry name" value="Choline_bind_3"/>
    <property type="match status" value="1"/>
</dbReference>
<organism evidence="4 5">
    <name type="scientific">Clostridium saccharobutylicum</name>
    <dbReference type="NCBI Taxonomy" id="169679"/>
    <lineage>
        <taxon>Bacteria</taxon>
        <taxon>Bacillati</taxon>
        <taxon>Bacillota</taxon>
        <taxon>Clostridia</taxon>
        <taxon>Eubacteriales</taxon>
        <taxon>Clostridiaceae</taxon>
        <taxon>Clostridium</taxon>
    </lineage>
</organism>
<feature type="repeat" description="Cell wall-binding" evidence="2">
    <location>
        <begin position="554"/>
        <end position="573"/>
    </location>
</feature>
<dbReference type="PROSITE" id="PS51170">
    <property type="entry name" value="CW"/>
    <property type="match status" value="4"/>
</dbReference>
<feature type="repeat" description="Cell wall-binding" evidence="2">
    <location>
        <begin position="534"/>
        <end position="553"/>
    </location>
</feature>
<dbReference type="EMBL" id="LZYZ01000006">
    <property type="protein sequence ID" value="OOM10454.1"/>
    <property type="molecule type" value="Genomic_DNA"/>
</dbReference>
<evidence type="ECO:0000313" key="4">
    <source>
        <dbReference type="EMBL" id="OOM10454.1"/>
    </source>
</evidence>
<dbReference type="SUPFAM" id="SSF69360">
    <property type="entry name" value="Cell wall binding repeat"/>
    <property type="match status" value="1"/>
</dbReference>
<reference evidence="4 5" key="1">
    <citation type="submission" date="2016-05" db="EMBL/GenBank/DDBJ databases">
        <title>Microbial solvent formation.</title>
        <authorList>
            <person name="Poehlein A."/>
            <person name="Montoya Solano J.D."/>
            <person name="Flitsch S."/>
            <person name="Krabben P."/>
            <person name="Duerre P."/>
            <person name="Daniel R."/>
        </authorList>
    </citation>
    <scope>NUCLEOTIDE SEQUENCE [LARGE SCALE GENOMIC DNA]</scope>
    <source>
        <strain evidence="4 5">L1-8</strain>
    </source>
</reference>
<evidence type="ECO:0000256" key="1">
    <source>
        <dbReference type="ARBA" id="ARBA00022737"/>
    </source>
</evidence>
<keyword evidence="3" id="KW-0732">Signal</keyword>
<proteinExistence type="predicted"/>
<gene>
    <name evidence="4" type="primary">lytA_29</name>
    <name evidence="4" type="ORF">CLOSAC_30750</name>
</gene>
<keyword evidence="1" id="KW-0677">Repeat</keyword>
<dbReference type="Pfam" id="PF01473">
    <property type="entry name" value="Choline_bind_1"/>
    <property type="match status" value="2"/>
</dbReference>
<feature type="repeat" description="Cell wall-binding" evidence="2">
    <location>
        <begin position="514"/>
        <end position="533"/>
    </location>
</feature>
<dbReference type="Gene3D" id="2.10.270.10">
    <property type="entry name" value="Cholin Binding"/>
    <property type="match status" value="1"/>
</dbReference>
<keyword evidence="4" id="KW-0378">Hydrolase</keyword>
<dbReference type="GO" id="GO:0008745">
    <property type="term" value="F:N-acetylmuramoyl-L-alanine amidase activity"/>
    <property type="evidence" value="ECO:0007669"/>
    <property type="project" value="UniProtKB-EC"/>
</dbReference>
<accession>A0A1S8N1W4</accession>
<comment type="caution">
    <text evidence="4">The sequence shown here is derived from an EMBL/GenBank/DDBJ whole genome shotgun (WGS) entry which is preliminary data.</text>
</comment>
<feature type="repeat" description="Cell wall-binding" evidence="2">
    <location>
        <begin position="494"/>
        <end position="513"/>
    </location>
</feature>
<feature type="signal peptide" evidence="3">
    <location>
        <begin position="1"/>
        <end position="26"/>
    </location>
</feature>
<dbReference type="RefSeq" id="WP_077866161.1">
    <property type="nucleotide sequence ID" value="NZ_LZYZ01000006.1"/>
</dbReference>
<dbReference type="EC" id="3.5.1.28" evidence="4"/>
<evidence type="ECO:0000313" key="5">
    <source>
        <dbReference type="Proteomes" id="UP000191154"/>
    </source>
</evidence>
<dbReference type="Proteomes" id="UP000191154">
    <property type="component" value="Unassembled WGS sequence"/>
</dbReference>
<protein>
    <submittedName>
        <fullName evidence="4">Autolysin</fullName>
        <ecNumber evidence="4">3.5.1.28</ecNumber>
    </submittedName>
</protein>
<evidence type="ECO:0000256" key="3">
    <source>
        <dbReference type="SAM" id="SignalP"/>
    </source>
</evidence>
<sequence>MLKRMNKATSLLVAAAAIISIMPANAADYKKIDSQEGTIYNAMAYKDGKFYIDGEVNNKDESAYYLSNGKYNNLSNIDSGSSIKTYGSKYLDVQGEDHFIDLNNGSVTDDSIKENSQDDASAALRKNLKKDTDGRYDVTDAGTVKSLNGKQLTGNKFSDIWYGVQYAPKKATNGNTTSLNIYTNANGNYIDADYNIGSIKVTTTNGSTDKTTTISNTNDKYDGAGASDAISVSVVSNNSNVIGQDADYIYRSTKITVTSSNTGIKITKINGIDISGKSAFDTSVSGSVSFNVIQKISKAQASGNINGAKYANSVTNYIISQDNGNTLDSNHALLSNYTISNGKLINYTISGNSIKTQTITLSSKSSYYYTDVSDQSSDSAEVINSTLAVDTDANGNLWRLSSGYIYKWDNNKTWTKVYKVDGSFNKISVYDDNNIVAWNQSHEVYSVIGGQASTQTQTGNQTQTPVETTPIANKGWVKSNEGWTFYNASGNQLKGQWVNDGGVWYYIKADGIMATGWIKDGGNWYYLNGSGSMKTGWLNDNGTWYFLQPSGAMQTGWLNDNGTWYYLNGSGAMLSNTTINGYKLGASGAWIR</sequence>
<dbReference type="AlphaFoldDB" id="A0A1S8N1W4"/>
<feature type="chain" id="PRO_5011961423" evidence="3">
    <location>
        <begin position="27"/>
        <end position="592"/>
    </location>
</feature>
<evidence type="ECO:0000256" key="2">
    <source>
        <dbReference type="PROSITE-ProRule" id="PRU00591"/>
    </source>
</evidence>
<dbReference type="InterPro" id="IPR018337">
    <property type="entry name" value="Cell_wall/Cho-bd_repeat"/>
</dbReference>